<evidence type="ECO:0000256" key="2">
    <source>
        <dbReference type="ARBA" id="ARBA00023012"/>
    </source>
</evidence>
<keyword evidence="10" id="KW-1185">Reference proteome</keyword>
<dbReference type="InterPro" id="IPR016032">
    <property type="entry name" value="Sig_transdc_resp-reg_C-effctor"/>
</dbReference>
<evidence type="ECO:0000313" key="9">
    <source>
        <dbReference type="EMBL" id="SDO70938.1"/>
    </source>
</evidence>
<evidence type="ECO:0000259" key="8">
    <source>
        <dbReference type="PROSITE" id="PS50110"/>
    </source>
</evidence>
<dbReference type="CDD" id="cd06170">
    <property type="entry name" value="LuxR_C_like"/>
    <property type="match status" value="1"/>
</dbReference>
<dbReference type="SUPFAM" id="SSF52172">
    <property type="entry name" value="CheY-like"/>
    <property type="match status" value="1"/>
</dbReference>
<evidence type="ECO:0000256" key="4">
    <source>
        <dbReference type="ARBA" id="ARBA00023125"/>
    </source>
</evidence>
<dbReference type="STRING" id="419597.SAMN04487957_11081"/>
<dbReference type="PROSITE" id="PS50110">
    <property type="entry name" value="RESPONSE_REGULATORY"/>
    <property type="match status" value="1"/>
</dbReference>
<evidence type="ECO:0000256" key="5">
    <source>
        <dbReference type="ARBA" id="ARBA00023163"/>
    </source>
</evidence>
<proteinExistence type="predicted"/>
<dbReference type="SMART" id="SM00421">
    <property type="entry name" value="HTH_LUXR"/>
    <property type="match status" value="1"/>
</dbReference>
<accession>A0A1H0LRV0</accession>
<dbReference type="GO" id="GO:0000160">
    <property type="term" value="P:phosphorelay signal transduction system"/>
    <property type="evidence" value="ECO:0007669"/>
    <property type="project" value="UniProtKB-KW"/>
</dbReference>
<dbReference type="AlphaFoldDB" id="A0A1H0LRV0"/>
<dbReference type="Pfam" id="PF00196">
    <property type="entry name" value="GerE"/>
    <property type="match status" value="1"/>
</dbReference>
<keyword evidence="5" id="KW-0804">Transcription</keyword>
<dbReference type="PRINTS" id="PR00038">
    <property type="entry name" value="HTHLUXR"/>
</dbReference>
<dbReference type="SUPFAM" id="SSF46894">
    <property type="entry name" value="C-terminal effector domain of the bipartite response regulators"/>
    <property type="match status" value="1"/>
</dbReference>
<reference evidence="10" key="1">
    <citation type="submission" date="2016-10" db="EMBL/GenBank/DDBJ databases">
        <authorList>
            <person name="Varghese N."/>
            <person name="Submissions S."/>
        </authorList>
    </citation>
    <scope>NUCLEOTIDE SEQUENCE [LARGE SCALE GENOMIC DNA]</scope>
    <source>
        <strain evidence="10">CGMCC 1.6444</strain>
    </source>
</reference>
<name>A0A1H0LRV0_9GAMM</name>
<dbReference type="PROSITE" id="PS50043">
    <property type="entry name" value="HTH_LUXR_2"/>
    <property type="match status" value="1"/>
</dbReference>
<dbReference type="InterPro" id="IPR001789">
    <property type="entry name" value="Sig_transdc_resp-reg_receiver"/>
</dbReference>
<keyword evidence="1 6" id="KW-0597">Phosphoprotein</keyword>
<feature type="modified residue" description="4-aspartylphosphate" evidence="6">
    <location>
        <position position="54"/>
    </location>
</feature>
<dbReference type="OrthoDB" id="9796655at2"/>
<dbReference type="RefSeq" id="WP_023006771.1">
    <property type="nucleotide sequence ID" value="NZ_FNIV01000010.1"/>
</dbReference>
<dbReference type="InterPro" id="IPR000792">
    <property type="entry name" value="Tscrpt_reg_LuxR_C"/>
</dbReference>
<gene>
    <name evidence="9" type="ORF">SAMN04487957_11081</name>
</gene>
<feature type="domain" description="Response regulatory" evidence="8">
    <location>
        <begin position="3"/>
        <end position="119"/>
    </location>
</feature>
<dbReference type="CDD" id="cd17535">
    <property type="entry name" value="REC_NarL-like"/>
    <property type="match status" value="1"/>
</dbReference>
<sequence length="215" mass="24129">MIKVLIADDHHLVRTSLAHLLNAEKDLRVVGEASSGEEAINETRRLKPDVVLMDIRMPGIGGLEATRKITRTLPDARVLVLTAWLEDTFAQRLLDAGAWGLVSKDSQHDEMVGAIREVFHGQRYVSPDVAQRLVLSRIDSPENPFDELSSREMQVAMMIINCQKVADISDRLFLSPKTVNTYRYRIFEKLGVDSDVELTHLGLRHGLVEGFSSVK</sequence>
<dbReference type="InterPro" id="IPR011006">
    <property type="entry name" value="CheY-like_superfamily"/>
</dbReference>
<evidence type="ECO:0000259" key="7">
    <source>
        <dbReference type="PROSITE" id="PS50043"/>
    </source>
</evidence>
<dbReference type="GO" id="GO:0006355">
    <property type="term" value="P:regulation of DNA-templated transcription"/>
    <property type="evidence" value="ECO:0007669"/>
    <property type="project" value="InterPro"/>
</dbReference>
<protein>
    <submittedName>
        <fullName evidence="9">Two component transcriptional regulator, LuxR family</fullName>
    </submittedName>
</protein>
<dbReference type="PANTHER" id="PTHR43214">
    <property type="entry name" value="TWO-COMPONENT RESPONSE REGULATOR"/>
    <property type="match status" value="1"/>
</dbReference>
<keyword evidence="4" id="KW-0238">DNA-binding</keyword>
<dbReference type="InterPro" id="IPR058245">
    <property type="entry name" value="NreC/VraR/RcsB-like_REC"/>
</dbReference>
<dbReference type="EMBL" id="FNIV01000010">
    <property type="protein sequence ID" value="SDO70938.1"/>
    <property type="molecule type" value="Genomic_DNA"/>
</dbReference>
<dbReference type="Pfam" id="PF00072">
    <property type="entry name" value="Response_reg"/>
    <property type="match status" value="1"/>
</dbReference>
<dbReference type="Proteomes" id="UP000199075">
    <property type="component" value="Unassembled WGS sequence"/>
</dbReference>
<keyword evidence="3" id="KW-0805">Transcription regulation</keyword>
<dbReference type="PROSITE" id="PS00622">
    <property type="entry name" value="HTH_LUXR_1"/>
    <property type="match status" value="1"/>
</dbReference>
<evidence type="ECO:0000256" key="6">
    <source>
        <dbReference type="PROSITE-ProRule" id="PRU00169"/>
    </source>
</evidence>
<keyword evidence="2" id="KW-0902">Two-component regulatory system</keyword>
<evidence type="ECO:0000313" key="10">
    <source>
        <dbReference type="Proteomes" id="UP000199075"/>
    </source>
</evidence>
<evidence type="ECO:0000256" key="3">
    <source>
        <dbReference type="ARBA" id="ARBA00023015"/>
    </source>
</evidence>
<dbReference type="InterPro" id="IPR039420">
    <property type="entry name" value="WalR-like"/>
</dbReference>
<organism evidence="9 10">
    <name type="scientific">Halomonas shengliensis</name>
    <dbReference type="NCBI Taxonomy" id="419597"/>
    <lineage>
        <taxon>Bacteria</taxon>
        <taxon>Pseudomonadati</taxon>
        <taxon>Pseudomonadota</taxon>
        <taxon>Gammaproteobacteria</taxon>
        <taxon>Oceanospirillales</taxon>
        <taxon>Halomonadaceae</taxon>
        <taxon>Halomonas</taxon>
    </lineage>
</organism>
<dbReference type="GO" id="GO:0003677">
    <property type="term" value="F:DNA binding"/>
    <property type="evidence" value="ECO:0007669"/>
    <property type="project" value="UniProtKB-KW"/>
</dbReference>
<dbReference type="Gene3D" id="3.40.50.2300">
    <property type="match status" value="1"/>
</dbReference>
<evidence type="ECO:0000256" key="1">
    <source>
        <dbReference type="ARBA" id="ARBA00022553"/>
    </source>
</evidence>
<dbReference type="SMART" id="SM00448">
    <property type="entry name" value="REC"/>
    <property type="match status" value="1"/>
</dbReference>
<feature type="domain" description="HTH luxR-type" evidence="7">
    <location>
        <begin position="141"/>
        <end position="206"/>
    </location>
</feature>
<dbReference type="PANTHER" id="PTHR43214:SF3">
    <property type="entry name" value="RESPONSE REGULATOR UVRY"/>
    <property type="match status" value="1"/>
</dbReference>